<feature type="coiled-coil region" evidence="1">
    <location>
        <begin position="41"/>
        <end position="72"/>
    </location>
</feature>
<feature type="region of interest" description="Disordered" evidence="2">
    <location>
        <begin position="73"/>
        <end position="109"/>
    </location>
</feature>
<keyword evidence="4" id="KW-1185">Reference proteome</keyword>
<name>A0A9X3WFA8_9BACI</name>
<evidence type="ECO:0000313" key="3">
    <source>
        <dbReference type="EMBL" id="MDC3416374.1"/>
    </source>
</evidence>
<gene>
    <name evidence="3" type="ORF">NC799_05540</name>
</gene>
<reference evidence="3" key="1">
    <citation type="submission" date="2022-06" db="EMBL/GenBank/DDBJ databases">
        <title>Aquibacillus sp. a new bacterium isolated from soil saline samples.</title>
        <authorList>
            <person name="Galisteo C."/>
            <person name="De La Haba R."/>
            <person name="Sanchez-Porro C."/>
            <person name="Ventosa A."/>
        </authorList>
    </citation>
    <scope>NUCLEOTIDE SEQUENCE</scope>
    <source>
        <strain evidence="3">3ASR75-54</strain>
    </source>
</reference>
<evidence type="ECO:0000313" key="4">
    <source>
        <dbReference type="Proteomes" id="UP001145069"/>
    </source>
</evidence>
<protein>
    <submittedName>
        <fullName evidence="3">Uncharacterized protein</fullName>
    </submittedName>
</protein>
<comment type="caution">
    <text evidence="3">The sequence shown here is derived from an EMBL/GenBank/DDBJ whole genome shotgun (WGS) entry which is preliminary data.</text>
</comment>
<dbReference type="RefSeq" id="WP_272445377.1">
    <property type="nucleotide sequence ID" value="NZ_JAMQKC010000003.1"/>
</dbReference>
<dbReference type="AlphaFoldDB" id="A0A9X3WFA8"/>
<dbReference type="InterPro" id="IPR046118">
    <property type="entry name" value="DUF6115"/>
</dbReference>
<dbReference type="Proteomes" id="UP001145069">
    <property type="component" value="Unassembled WGS sequence"/>
</dbReference>
<feature type="compositionally biased region" description="Polar residues" evidence="2">
    <location>
        <begin position="89"/>
        <end position="109"/>
    </location>
</feature>
<sequence length="169" mass="19806">MLYFLLLLSFLLHVFTFILIKTLRDKWKVVQVIEETQAKNKEELENLLTFYLMEIKEENEKLNQILNEKIKTKPEQTKQAESFPDQGKEQQTTSTKTPYPSQKKPNYVNETNSYVPPFELVNEDTLEQSPSAKVFSLYDQGESVEKIARKLGLGKTEVELMLKFHRKNS</sequence>
<organism evidence="3 4">
    <name type="scientific">Aquibacillus salsiterrae</name>
    <dbReference type="NCBI Taxonomy" id="2950439"/>
    <lineage>
        <taxon>Bacteria</taxon>
        <taxon>Bacillati</taxon>
        <taxon>Bacillota</taxon>
        <taxon>Bacilli</taxon>
        <taxon>Bacillales</taxon>
        <taxon>Bacillaceae</taxon>
        <taxon>Aquibacillus</taxon>
    </lineage>
</organism>
<evidence type="ECO:0000256" key="2">
    <source>
        <dbReference type="SAM" id="MobiDB-lite"/>
    </source>
</evidence>
<keyword evidence="1" id="KW-0175">Coiled coil</keyword>
<evidence type="ECO:0000256" key="1">
    <source>
        <dbReference type="SAM" id="Coils"/>
    </source>
</evidence>
<proteinExistence type="predicted"/>
<accession>A0A9X3WFA8</accession>
<dbReference type="Pfam" id="PF19610">
    <property type="entry name" value="DUF6115"/>
    <property type="match status" value="1"/>
</dbReference>
<dbReference type="EMBL" id="JAMQKC010000003">
    <property type="protein sequence ID" value="MDC3416374.1"/>
    <property type="molecule type" value="Genomic_DNA"/>
</dbReference>